<keyword evidence="3" id="KW-1185">Reference proteome</keyword>
<proteinExistence type="predicted"/>
<evidence type="ECO:0000313" key="3">
    <source>
        <dbReference type="Proteomes" id="UP000095192"/>
    </source>
</evidence>
<sequence length="184" mass="20916">MNSMIHYWLVFGEKGTPRLCRWYDPLSADERNWLLLQLKQQLLLPRIQPISGAAGEGSRANRRKAMPYEYQKTRVLVIPPSRFTRGSRSSRAVYRQHDSLFFIAGIDGEEVPLVVGELIDLFVGLLRQILGVPLSTGRPQLETQLSQHLEPGLLLLDSMVQQGYLVCTNREALLSRVKDLMKGD</sequence>
<dbReference type="EMBL" id="JROU02001248">
    <property type="protein sequence ID" value="OEH77000.1"/>
    <property type="molecule type" value="Genomic_DNA"/>
</dbReference>
<dbReference type="SUPFAM" id="SSF64356">
    <property type="entry name" value="SNARE-like"/>
    <property type="match status" value="1"/>
</dbReference>
<comment type="caution">
    <text evidence="2">The sequence shown here is derived from an EMBL/GenBank/DDBJ whole genome shotgun (WGS) entry which is preliminary data.</text>
</comment>
<accession>A0A1D3D0L0</accession>
<organism evidence="2 3">
    <name type="scientific">Cyclospora cayetanensis</name>
    <dbReference type="NCBI Taxonomy" id="88456"/>
    <lineage>
        <taxon>Eukaryota</taxon>
        <taxon>Sar</taxon>
        <taxon>Alveolata</taxon>
        <taxon>Apicomplexa</taxon>
        <taxon>Conoidasida</taxon>
        <taxon>Coccidia</taxon>
        <taxon>Eucoccidiorida</taxon>
        <taxon>Eimeriorina</taxon>
        <taxon>Eimeriidae</taxon>
        <taxon>Cyclospora</taxon>
    </lineage>
</organism>
<dbReference type="Pfam" id="PF01217">
    <property type="entry name" value="Clat_adaptor_s"/>
    <property type="match status" value="1"/>
</dbReference>
<dbReference type="InterPro" id="IPR022775">
    <property type="entry name" value="AP_mu_sigma_su"/>
</dbReference>
<name>A0A1D3D0L0_9EIME</name>
<dbReference type="Proteomes" id="UP000095192">
    <property type="component" value="Unassembled WGS sequence"/>
</dbReference>
<dbReference type="AlphaFoldDB" id="A0A1D3D0L0"/>
<protein>
    <recommendedName>
        <fullName evidence="1">AP complex mu/sigma subunit domain-containing protein</fullName>
    </recommendedName>
</protein>
<feature type="domain" description="AP complex mu/sigma subunit" evidence="1">
    <location>
        <begin position="4"/>
        <end position="180"/>
    </location>
</feature>
<dbReference type="VEuPathDB" id="ToxoDB:LOC34624476"/>
<gene>
    <name evidence="2" type="ORF">cyc_08899</name>
</gene>
<evidence type="ECO:0000313" key="2">
    <source>
        <dbReference type="EMBL" id="OEH77000.1"/>
    </source>
</evidence>
<dbReference type="Gene3D" id="3.30.450.60">
    <property type="match status" value="1"/>
</dbReference>
<dbReference type="VEuPathDB" id="ToxoDB:cyc_08899"/>
<dbReference type="InterPro" id="IPR011012">
    <property type="entry name" value="Longin-like_dom_sf"/>
</dbReference>
<evidence type="ECO:0000259" key="1">
    <source>
        <dbReference type="Pfam" id="PF01217"/>
    </source>
</evidence>
<dbReference type="InParanoid" id="A0A1D3D0L0"/>
<reference evidence="2 3" key="1">
    <citation type="journal article" date="2016" name="BMC Genomics">
        <title>Comparative genomics reveals Cyclospora cayetanensis possesses coccidia-like metabolism and invasion components but unique surface antigens.</title>
        <authorList>
            <person name="Liu S."/>
            <person name="Wang L."/>
            <person name="Zheng H."/>
            <person name="Xu Z."/>
            <person name="Roellig D.M."/>
            <person name="Li N."/>
            <person name="Frace M.A."/>
            <person name="Tang K."/>
            <person name="Arrowood M.J."/>
            <person name="Moss D.M."/>
            <person name="Zhang L."/>
            <person name="Feng Y."/>
            <person name="Xiao L."/>
        </authorList>
    </citation>
    <scope>NUCLEOTIDE SEQUENCE [LARGE SCALE GENOMIC DNA]</scope>
    <source>
        <strain evidence="2 3">CHN_HEN01</strain>
    </source>
</reference>